<dbReference type="Pfam" id="PF10825">
    <property type="entry name" value="DUF2752"/>
    <property type="match status" value="1"/>
</dbReference>
<name>A0A4U1C3D1_9SPHI</name>
<comment type="caution">
    <text evidence="1">The sequence shown here is derived from an EMBL/GenBank/DDBJ whole genome shotgun (WGS) entry which is preliminary data.</text>
</comment>
<keyword evidence="2" id="KW-1185">Reference proteome</keyword>
<proteinExistence type="predicted"/>
<sequence>MLLGYLKKAPLELLFFTSALVCLFFLDTNKPHFTLCPLAAAGFDFCPGCGLGRSLHHLMHFELHQSWKIHPLGFFALIVITHRIYTLTIKQIKLFKPLKP</sequence>
<evidence type="ECO:0000313" key="2">
    <source>
        <dbReference type="Proteomes" id="UP000308181"/>
    </source>
</evidence>
<reference evidence="1 2" key="1">
    <citation type="submission" date="2019-04" db="EMBL/GenBank/DDBJ databases">
        <title>Pedobacter sp. AR-3-17 sp. nov., isolated from Arctic soil.</title>
        <authorList>
            <person name="Dahal R.H."/>
            <person name="Kim D.-U."/>
        </authorList>
    </citation>
    <scope>NUCLEOTIDE SEQUENCE [LARGE SCALE GENOMIC DNA]</scope>
    <source>
        <strain evidence="1 2">AR-3-17</strain>
    </source>
</reference>
<protein>
    <submittedName>
        <fullName evidence="1">DUF2752 domain-containing protein</fullName>
    </submittedName>
</protein>
<dbReference type="EMBL" id="SWBP01000001">
    <property type="protein sequence ID" value="TKC00356.1"/>
    <property type="molecule type" value="Genomic_DNA"/>
</dbReference>
<organism evidence="1 2">
    <name type="scientific">Pedobacter cryophilus</name>
    <dbReference type="NCBI Taxonomy" id="2571271"/>
    <lineage>
        <taxon>Bacteria</taxon>
        <taxon>Pseudomonadati</taxon>
        <taxon>Bacteroidota</taxon>
        <taxon>Sphingobacteriia</taxon>
        <taxon>Sphingobacteriales</taxon>
        <taxon>Sphingobacteriaceae</taxon>
        <taxon>Pedobacter</taxon>
    </lineage>
</organism>
<dbReference type="AlphaFoldDB" id="A0A4U1C3D1"/>
<accession>A0A4U1C3D1</accession>
<evidence type="ECO:0000313" key="1">
    <source>
        <dbReference type="EMBL" id="TKC00356.1"/>
    </source>
</evidence>
<dbReference type="InterPro" id="IPR021215">
    <property type="entry name" value="DUF2752"/>
</dbReference>
<dbReference type="RefSeq" id="WP_136824566.1">
    <property type="nucleotide sequence ID" value="NZ_SWBP01000001.1"/>
</dbReference>
<dbReference type="Proteomes" id="UP000308181">
    <property type="component" value="Unassembled WGS sequence"/>
</dbReference>
<gene>
    <name evidence="1" type="ORF">FA046_01355</name>
</gene>
<dbReference type="OrthoDB" id="1525013at2"/>